<evidence type="ECO:0000256" key="1">
    <source>
        <dbReference type="SAM" id="MobiDB-lite"/>
    </source>
</evidence>
<protein>
    <recommendedName>
        <fullName evidence="4">C2H2-type domain-containing protein</fullName>
    </recommendedName>
</protein>
<accession>A0A395J7G4</accession>
<feature type="region of interest" description="Disordered" evidence="1">
    <location>
        <begin position="80"/>
        <end position="103"/>
    </location>
</feature>
<organism evidence="2 3">
    <name type="scientific">Monilinia fructigena</name>
    <dbReference type="NCBI Taxonomy" id="38457"/>
    <lineage>
        <taxon>Eukaryota</taxon>
        <taxon>Fungi</taxon>
        <taxon>Dikarya</taxon>
        <taxon>Ascomycota</taxon>
        <taxon>Pezizomycotina</taxon>
        <taxon>Leotiomycetes</taxon>
        <taxon>Helotiales</taxon>
        <taxon>Sclerotiniaceae</taxon>
        <taxon>Monilinia</taxon>
    </lineage>
</organism>
<sequence>MDVMELVDNEQTCALSNAIGQNATRVLTANLTFSVTITYSYGKRPYKCAHDGCLKSFCRKTTMVKHQDVPINAVFIHRSFDDGETSDSESGESPTTPRHHSNQIQWGQHLGVPGMSQAHHMQRAHSFGDCGPQQIDGFPMQQAFSHRHSLSGGAQAYGPIPDQHHIVQRQPSLQSASYYVPEQNNQASQL</sequence>
<evidence type="ECO:0000313" key="2">
    <source>
        <dbReference type="EMBL" id="RAL68088.1"/>
    </source>
</evidence>
<evidence type="ECO:0008006" key="4">
    <source>
        <dbReference type="Google" id="ProtNLM"/>
    </source>
</evidence>
<dbReference type="InterPro" id="IPR036236">
    <property type="entry name" value="Znf_C2H2_sf"/>
</dbReference>
<dbReference type="SUPFAM" id="SSF57667">
    <property type="entry name" value="beta-beta-alpha zinc fingers"/>
    <property type="match status" value="1"/>
</dbReference>
<name>A0A395J7G4_9HELO</name>
<comment type="caution">
    <text evidence="2">The sequence shown here is derived from an EMBL/GenBank/DDBJ whole genome shotgun (WGS) entry which is preliminary data.</text>
</comment>
<proteinExistence type="predicted"/>
<dbReference type="EMBL" id="QKRW01000002">
    <property type="protein sequence ID" value="RAL68088.1"/>
    <property type="molecule type" value="Genomic_DNA"/>
</dbReference>
<dbReference type="Proteomes" id="UP000249056">
    <property type="component" value="Unassembled WGS sequence"/>
</dbReference>
<dbReference type="Gene3D" id="3.30.160.60">
    <property type="entry name" value="Classic Zinc Finger"/>
    <property type="match status" value="1"/>
</dbReference>
<reference evidence="2 3" key="1">
    <citation type="submission" date="2018-06" db="EMBL/GenBank/DDBJ databases">
        <title>Genome Sequence of the Brown Rot Fungal Pathogen Monilinia fructigena.</title>
        <authorList>
            <person name="Landi L."/>
            <person name="De Miccolis Angelini R.M."/>
            <person name="Pollastro S."/>
            <person name="Abate D."/>
            <person name="Faretra F."/>
            <person name="Romanazzi G."/>
        </authorList>
    </citation>
    <scope>NUCLEOTIDE SEQUENCE [LARGE SCALE GENOMIC DNA]</scope>
    <source>
        <strain evidence="2 3">Mfrg269</strain>
    </source>
</reference>
<dbReference type="AlphaFoldDB" id="A0A395J7G4"/>
<evidence type="ECO:0000313" key="3">
    <source>
        <dbReference type="Proteomes" id="UP000249056"/>
    </source>
</evidence>
<keyword evidence="3" id="KW-1185">Reference proteome</keyword>
<gene>
    <name evidence="2" type="ORF">DID88_008806</name>
</gene>
<dbReference type="OrthoDB" id="3437960at2759"/>